<sequence length="203" mass="24378">MNWIPVAAILQYLRFKKPKIRHERLAVDEEDETFLVPRRPIKHPDFWDSALCEFNPDGTMSIIPVGSKEWNEEMEKFFLKQELVESIWHYKQKDQEQPFYYENKTTVEAETLLYRDGIQPGKYMVSCNTWKQFKDQFILYFIAIDGRVKVRVIMYEVINNRLRFSIKETKFWFLSISSLISNLQINNTFLNGTPLTCTFRKLR</sequence>
<reference evidence="1 2" key="1">
    <citation type="submission" date="2022-05" db="EMBL/GenBank/DDBJ databases">
        <title>Chromosome-level reference genomes for two strains of Caenorhabditis briggsae: an improved platform for comparative genomics.</title>
        <authorList>
            <person name="Stevens L."/>
            <person name="Andersen E.C."/>
        </authorList>
    </citation>
    <scope>NUCLEOTIDE SEQUENCE [LARGE SCALE GENOMIC DNA]</scope>
    <source>
        <strain evidence="1">QX1410_ONT</strain>
        <tissue evidence="1">Whole-organism</tissue>
    </source>
</reference>
<gene>
    <name evidence="1" type="ORF">L3Y34_012533</name>
</gene>
<protein>
    <submittedName>
        <fullName evidence="1">Uncharacterized protein</fullName>
    </submittedName>
</protein>
<name>A0AAE9CVX8_CAEBR</name>
<dbReference type="EMBL" id="CP090896">
    <property type="protein sequence ID" value="ULT83352.1"/>
    <property type="molecule type" value="Genomic_DNA"/>
</dbReference>
<dbReference type="OMA" id="KATINDW"/>
<dbReference type="SUPFAM" id="SSF55550">
    <property type="entry name" value="SH2 domain"/>
    <property type="match status" value="1"/>
</dbReference>
<dbReference type="AlphaFoldDB" id="A0AAE9CVX8"/>
<dbReference type="InterPro" id="IPR036860">
    <property type="entry name" value="SH2_dom_sf"/>
</dbReference>
<proteinExistence type="predicted"/>
<evidence type="ECO:0000313" key="2">
    <source>
        <dbReference type="Proteomes" id="UP000827892"/>
    </source>
</evidence>
<organism evidence="1 2">
    <name type="scientific">Caenorhabditis briggsae</name>
    <dbReference type="NCBI Taxonomy" id="6238"/>
    <lineage>
        <taxon>Eukaryota</taxon>
        <taxon>Metazoa</taxon>
        <taxon>Ecdysozoa</taxon>
        <taxon>Nematoda</taxon>
        <taxon>Chromadorea</taxon>
        <taxon>Rhabditida</taxon>
        <taxon>Rhabditina</taxon>
        <taxon>Rhabditomorpha</taxon>
        <taxon>Rhabditoidea</taxon>
        <taxon>Rhabditidae</taxon>
        <taxon>Peloderinae</taxon>
        <taxon>Caenorhabditis</taxon>
    </lineage>
</organism>
<evidence type="ECO:0000313" key="1">
    <source>
        <dbReference type="EMBL" id="ULT83352.1"/>
    </source>
</evidence>
<accession>A0AAE9CVX8</accession>
<dbReference type="Gene3D" id="3.30.505.10">
    <property type="entry name" value="SH2 domain"/>
    <property type="match status" value="1"/>
</dbReference>
<dbReference type="Proteomes" id="UP000827892">
    <property type="component" value="Chromosome X"/>
</dbReference>